<evidence type="ECO:0000313" key="4">
    <source>
        <dbReference type="Proteomes" id="UP000075901"/>
    </source>
</evidence>
<protein>
    <recommendedName>
        <fullName evidence="2">Anoctamin dimerisation domain-containing protein</fullName>
    </recommendedName>
</protein>
<organism evidence="3 4">
    <name type="scientific">Anopheles maculatus</name>
    <dbReference type="NCBI Taxonomy" id="74869"/>
    <lineage>
        <taxon>Eukaryota</taxon>
        <taxon>Metazoa</taxon>
        <taxon>Ecdysozoa</taxon>
        <taxon>Arthropoda</taxon>
        <taxon>Hexapoda</taxon>
        <taxon>Insecta</taxon>
        <taxon>Pterygota</taxon>
        <taxon>Neoptera</taxon>
        <taxon>Endopterygota</taxon>
        <taxon>Diptera</taxon>
        <taxon>Nematocera</taxon>
        <taxon>Culicoidea</taxon>
        <taxon>Culicidae</taxon>
        <taxon>Anophelinae</taxon>
        <taxon>Anopheles</taxon>
        <taxon>Anopheles maculatus group</taxon>
    </lineage>
</organism>
<evidence type="ECO:0000256" key="1">
    <source>
        <dbReference type="SAM" id="MobiDB-lite"/>
    </source>
</evidence>
<evidence type="ECO:0000313" key="3">
    <source>
        <dbReference type="EnsemblMetazoa" id="AMAM017647-PA"/>
    </source>
</evidence>
<accession>A0A182T1C5</accession>
<dbReference type="EnsemblMetazoa" id="AMAM017647-RA">
    <property type="protein sequence ID" value="AMAM017647-PA"/>
    <property type="gene ID" value="AMAM017647"/>
</dbReference>
<dbReference type="AlphaFoldDB" id="A0A182T1C5"/>
<evidence type="ECO:0000259" key="2">
    <source>
        <dbReference type="Pfam" id="PF16178"/>
    </source>
</evidence>
<name>A0A182T1C5_9DIPT</name>
<dbReference type="GO" id="GO:0046983">
    <property type="term" value="F:protein dimerization activity"/>
    <property type="evidence" value="ECO:0007669"/>
    <property type="project" value="InterPro"/>
</dbReference>
<feature type="region of interest" description="Disordered" evidence="1">
    <location>
        <begin position="29"/>
        <end position="51"/>
    </location>
</feature>
<dbReference type="VEuPathDB" id="VectorBase:AMAM017647"/>
<proteinExistence type="predicted"/>
<reference evidence="3" key="2">
    <citation type="submission" date="2020-05" db="UniProtKB">
        <authorList>
            <consortium name="EnsemblMetazoa"/>
        </authorList>
    </citation>
    <scope>IDENTIFICATION</scope>
    <source>
        <strain evidence="3">maculatus3</strain>
    </source>
</reference>
<dbReference type="Proteomes" id="UP000075901">
    <property type="component" value="Unassembled WGS sequence"/>
</dbReference>
<keyword evidence="4" id="KW-1185">Reference proteome</keyword>
<reference evidence="4" key="1">
    <citation type="submission" date="2013-09" db="EMBL/GenBank/DDBJ databases">
        <title>The Genome Sequence of Anopheles maculatus species B.</title>
        <authorList>
            <consortium name="The Broad Institute Genomics Platform"/>
            <person name="Neafsey D.E."/>
            <person name="Besansky N."/>
            <person name="Howell P."/>
            <person name="Walton C."/>
            <person name="Young S.K."/>
            <person name="Zeng Q."/>
            <person name="Gargeya S."/>
            <person name="Fitzgerald M."/>
            <person name="Haas B."/>
            <person name="Abouelleil A."/>
            <person name="Allen A.W."/>
            <person name="Alvarado L."/>
            <person name="Arachchi H.M."/>
            <person name="Berlin A.M."/>
            <person name="Chapman S.B."/>
            <person name="Gainer-Dewar J."/>
            <person name="Goldberg J."/>
            <person name="Griggs A."/>
            <person name="Gujja S."/>
            <person name="Hansen M."/>
            <person name="Howarth C."/>
            <person name="Imamovic A."/>
            <person name="Ireland A."/>
            <person name="Larimer J."/>
            <person name="McCowan C."/>
            <person name="Murphy C."/>
            <person name="Pearson M."/>
            <person name="Poon T.W."/>
            <person name="Priest M."/>
            <person name="Roberts A."/>
            <person name="Saif S."/>
            <person name="Shea T."/>
            <person name="Sisk P."/>
            <person name="Sykes S."/>
            <person name="Wortman J."/>
            <person name="Nusbaum C."/>
            <person name="Birren B."/>
        </authorList>
    </citation>
    <scope>NUCLEOTIDE SEQUENCE [LARGE SCALE GENOMIC DNA]</scope>
    <source>
        <strain evidence="4">maculatus3</strain>
    </source>
</reference>
<sequence>MVTESDLEATTVHTVVTTTTKAEILPDVKEVEHATDPNPIGEPPAATEANRTHTWKYFKDQRRIVDYVLAFNGEDENVEAKQRRAIYQRNLENEGLQIETENCQRIHFVKIHVPEQVLSHYCEIMK</sequence>
<dbReference type="Pfam" id="PF16178">
    <property type="entry name" value="Anoct_dimer"/>
    <property type="match status" value="1"/>
</dbReference>
<feature type="domain" description="Anoctamin dimerisation" evidence="2">
    <location>
        <begin position="57"/>
        <end position="126"/>
    </location>
</feature>
<dbReference type="InterPro" id="IPR032394">
    <property type="entry name" value="Anoct_dimer"/>
</dbReference>